<name>A0AAU9RZL7_THLAR</name>
<organism evidence="2 3">
    <name type="scientific">Thlaspi arvense</name>
    <name type="common">Field penny-cress</name>
    <dbReference type="NCBI Taxonomy" id="13288"/>
    <lineage>
        <taxon>Eukaryota</taxon>
        <taxon>Viridiplantae</taxon>
        <taxon>Streptophyta</taxon>
        <taxon>Embryophyta</taxon>
        <taxon>Tracheophyta</taxon>
        <taxon>Spermatophyta</taxon>
        <taxon>Magnoliopsida</taxon>
        <taxon>eudicotyledons</taxon>
        <taxon>Gunneridae</taxon>
        <taxon>Pentapetalae</taxon>
        <taxon>rosids</taxon>
        <taxon>malvids</taxon>
        <taxon>Brassicales</taxon>
        <taxon>Brassicaceae</taxon>
        <taxon>Thlaspideae</taxon>
        <taxon>Thlaspi</taxon>
    </lineage>
</organism>
<gene>
    <name evidence="2" type="ORF">TAV2_LOCUS9174</name>
</gene>
<feature type="compositionally biased region" description="Basic and acidic residues" evidence="1">
    <location>
        <begin position="36"/>
        <end position="47"/>
    </location>
</feature>
<accession>A0AAU9RZL7</accession>
<feature type="region of interest" description="Disordered" evidence="1">
    <location>
        <begin position="30"/>
        <end position="60"/>
    </location>
</feature>
<reference evidence="2 3" key="1">
    <citation type="submission" date="2022-03" db="EMBL/GenBank/DDBJ databases">
        <authorList>
            <person name="Nunn A."/>
            <person name="Chopra R."/>
            <person name="Nunn A."/>
            <person name="Contreras Garrido A."/>
        </authorList>
    </citation>
    <scope>NUCLEOTIDE SEQUENCE [LARGE SCALE GENOMIC DNA]</scope>
</reference>
<dbReference type="Proteomes" id="UP000836841">
    <property type="component" value="Chromosome 3"/>
</dbReference>
<evidence type="ECO:0000313" key="3">
    <source>
        <dbReference type="Proteomes" id="UP000836841"/>
    </source>
</evidence>
<evidence type="ECO:0000313" key="2">
    <source>
        <dbReference type="EMBL" id="CAH2052387.1"/>
    </source>
</evidence>
<dbReference type="AlphaFoldDB" id="A0AAU9RZL7"/>
<keyword evidence="3" id="KW-1185">Reference proteome</keyword>
<evidence type="ECO:0000256" key="1">
    <source>
        <dbReference type="SAM" id="MobiDB-lite"/>
    </source>
</evidence>
<dbReference type="EMBL" id="OU466859">
    <property type="protein sequence ID" value="CAH2052387.1"/>
    <property type="molecule type" value="Genomic_DNA"/>
</dbReference>
<sequence length="60" mass="7069">MEQPYTLSWMRMDINTLMYVLALLEQKKSTNLTKKSTKDEEKRKDPLYTKYLEGDPTVGP</sequence>
<protein>
    <submittedName>
        <fullName evidence="2">Uncharacterized protein</fullName>
    </submittedName>
</protein>
<proteinExistence type="predicted"/>